<comment type="caution">
    <text evidence="2">The sequence shown here is derived from an EMBL/GenBank/DDBJ whole genome shotgun (WGS) entry which is preliminary data.</text>
</comment>
<evidence type="ECO:0008006" key="4">
    <source>
        <dbReference type="Google" id="ProtNLM"/>
    </source>
</evidence>
<evidence type="ECO:0000313" key="3">
    <source>
        <dbReference type="Proteomes" id="UP001152888"/>
    </source>
</evidence>
<organism evidence="2 3">
    <name type="scientific">Acanthoscelides obtectus</name>
    <name type="common">Bean weevil</name>
    <name type="synonym">Bruchus obtectus</name>
    <dbReference type="NCBI Taxonomy" id="200917"/>
    <lineage>
        <taxon>Eukaryota</taxon>
        <taxon>Metazoa</taxon>
        <taxon>Ecdysozoa</taxon>
        <taxon>Arthropoda</taxon>
        <taxon>Hexapoda</taxon>
        <taxon>Insecta</taxon>
        <taxon>Pterygota</taxon>
        <taxon>Neoptera</taxon>
        <taxon>Endopterygota</taxon>
        <taxon>Coleoptera</taxon>
        <taxon>Polyphaga</taxon>
        <taxon>Cucujiformia</taxon>
        <taxon>Chrysomeloidea</taxon>
        <taxon>Chrysomelidae</taxon>
        <taxon>Bruchinae</taxon>
        <taxon>Bruchini</taxon>
        <taxon>Acanthoscelides</taxon>
    </lineage>
</organism>
<keyword evidence="3" id="KW-1185">Reference proteome</keyword>
<proteinExistence type="predicted"/>
<protein>
    <recommendedName>
        <fullName evidence="4">BESS domain-containing protein</fullName>
    </recommendedName>
</protein>
<dbReference type="EMBL" id="CAKOFQ010007000">
    <property type="protein sequence ID" value="CAH1986481.1"/>
    <property type="molecule type" value="Genomic_DNA"/>
</dbReference>
<feature type="compositionally biased region" description="Basic and acidic residues" evidence="1">
    <location>
        <begin position="67"/>
        <end position="80"/>
    </location>
</feature>
<feature type="region of interest" description="Disordered" evidence="1">
    <location>
        <begin position="34"/>
        <end position="106"/>
    </location>
</feature>
<feature type="compositionally biased region" description="Low complexity" evidence="1">
    <location>
        <begin position="43"/>
        <end position="65"/>
    </location>
</feature>
<evidence type="ECO:0000313" key="2">
    <source>
        <dbReference type="EMBL" id="CAH1986481.1"/>
    </source>
</evidence>
<feature type="compositionally biased region" description="Basic and acidic residues" evidence="1">
    <location>
        <begin position="1"/>
        <end position="15"/>
    </location>
</feature>
<dbReference type="AlphaFoldDB" id="A0A9P0PMD8"/>
<sequence length="226" mass="25955">MRDHYKREKKEERGSTGKATKKKRAVYWERLQFLDTAGDERSSSTNVLSPSSNEASNPEEPNINNLEHSEEHETPERASERSPIVSSTPTSDCHEAIFRPPAPKSRKEKVAIQKYFQERTEDRLHLKRCLDDIVGQPLPEDNEIDLFFRTMAATVKKFRPDLATKAKSSVFKIITDLEIVNQQLLLPANEFHSDSYSSSSSHIHRTYLHQLGHNIRSIHTSDSKWG</sequence>
<dbReference type="OrthoDB" id="5803771at2759"/>
<reference evidence="2" key="1">
    <citation type="submission" date="2022-03" db="EMBL/GenBank/DDBJ databases">
        <authorList>
            <person name="Sayadi A."/>
        </authorList>
    </citation>
    <scope>NUCLEOTIDE SEQUENCE</scope>
</reference>
<accession>A0A9P0PMD8</accession>
<name>A0A9P0PMD8_ACAOB</name>
<feature type="region of interest" description="Disordered" evidence="1">
    <location>
        <begin position="1"/>
        <end position="22"/>
    </location>
</feature>
<evidence type="ECO:0000256" key="1">
    <source>
        <dbReference type="SAM" id="MobiDB-lite"/>
    </source>
</evidence>
<dbReference type="Proteomes" id="UP001152888">
    <property type="component" value="Unassembled WGS sequence"/>
</dbReference>
<gene>
    <name evidence="2" type="ORF">ACAOBT_LOCUS17279</name>
</gene>